<keyword evidence="1" id="KW-1133">Transmembrane helix</keyword>
<proteinExistence type="predicted"/>
<name>A0ABW4JTC2_9HYPH</name>
<feature type="transmembrane region" description="Helical" evidence="1">
    <location>
        <begin position="240"/>
        <end position="261"/>
    </location>
</feature>
<comment type="caution">
    <text evidence="3">The sequence shown here is derived from an EMBL/GenBank/DDBJ whole genome shotgun (WGS) entry which is preliminary data.</text>
</comment>
<dbReference type="EMBL" id="JBHUFA010000001">
    <property type="protein sequence ID" value="MFD1695110.1"/>
    <property type="molecule type" value="Genomic_DNA"/>
</dbReference>
<gene>
    <name evidence="3" type="ORF">ACFSC7_06250</name>
</gene>
<evidence type="ECO:0000313" key="3">
    <source>
        <dbReference type="EMBL" id="MFD1695110.1"/>
    </source>
</evidence>
<evidence type="ECO:0000256" key="1">
    <source>
        <dbReference type="SAM" id="Phobius"/>
    </source>
</evidence>
<keyword evidence="2" id="KW-0732">Signal</keyword>
<dbReference type="NCBIfam" id="TIGR02186">
    <property type="entry name" value="alph_Pro_TM"/>
    <property type="match status" value="1"/>
</dbReference>
<dbReference type="Proteomes" id="UP001597327">
    <property type="component" value="Unassembled WGS sequence"/>
</dbReference>
<feature type="signal peptide" evidence="2">
    <location>
        <begin position="1"/>
        <end position="29"/>
    </location>
</feature>
<dbReference type="RefSeq" id="WP_149891115.1">
    <property type="nucleotide sequence ID" value="NZ_JBHUFA010000001.1"/>
</dbReference>
<dbReference type="Pfam" id="PF09608">
    <property type="entry name" value="Alph_Pro_TM"/>
    <property type="match status" value="1"/>
</dbReference>
<keyword evidence="1" id="KW-0812">Transmembrane</keyword>
<feature type="chain" id="PRO_5047069575" evidence="2">
    <location>
        <begin position="30"/>
        <end position="264"/>
    </location>
</feature>
<sequence length="264" mass="28930">MRPLPHRLRTLAATVVTSLALLGGGPSRAEELVTALSADVVSIQSNFTGTEIVVFGQIGVDVKTVPRPGRYDLIVKVEGPAQQITTRRKGRFLGVWVNRDYETFVEVPSFYSLASTARVGELGDRELLDAHGLGLNHLNLAISGHSDVPLSERDDFRQAFLRLRADQGLYSERPESIEFLTNTMFRTTIPLPANIPIGKYSVQGYLIQDGVMLARTEQELAVAKSGFEQVTFNLAQNHPAVYGLLAVILAGITGWLAGLIFRKD</sequence>
<reference evidence="4" key="1">
    <citation type="journal article" date="2019" name="Int. J. Syst. Evol. Microbiol.">
        <title>The Global Catalogue of Microorganisms (GCM) 10K type strain sequencing project: providing services to taxonomists for standard genome sequencing and annotation.</title>
        <authorList>
            <consortium name="The Broad Institute Genomics Platform"/>
            <consortium name="The Broad Institute Genome Sequencing Center for Infectious Disease"/>
            <person name="Wu L."/>
            <person name="Ma J."/>
        </authorList>
    </citation>
    <scope>NUCLEOTIDE SEQUENCE [LARGE SCALE GENOMIC DNA]</scope>
    <source>
        <strain evidence="4">JCM 3369</strain>
    </source>
</reference>
<keyword evidence="4" id="KW-1185">Reference proteome</keyword>
<dbReference type="InterPro" id="IPR019088">
    <property type="entry name" value="CHP02186-rel_TM"/>
</dbReference>
<evidence type="ECO:0000256" key="2">
    <source>
        <dbReference type="SAM" id="SignalP"/>
    </source>
</evidence>
<accession>A0ABW4JTC2</accession>
<evidence type="ECO:0000313" key="4">
    <source>
        <dbReference type="Proteomes" id="UP001597327"/>
    </source>
</evidence>
<protein>
    <submittedName>
        <fullName evidence="3">TIGR02186 family protein</fullName>
    </submittedName>
</protein>
<keyword evidence="1" id="KW-0472">Membrane</keyword>
<organism evidence="3 4">
    <name type="scientific">Roseibium aestuarii</name>
    <dbReference type="NCBI Taxonomy" id="2600299"/>
    <lineage>
        <taxon>Bacteria</taxon>
        <taxon>Pseudomonadati</taxon>
        <taxon>Pseudomonadota</taxon>
        <taxon>Alphaproteobacteria</taxon>
        <taxon>Hyphomicrobiales</taxon>
        <taxon>Stappiaceae</taxon>
        <taxon>Roseibium</taxon>
    </lineage>
</organism>